<name>A0A7W8B308_STRST</name>
<proteinExistence type="predicted"/>
<comment type="caution">
    <text evidence="3">The sequence shown here is derived from an EMBL/GenBank/DDBJ whole genome shotgun (WGS) entry which is preliminary data.</text>
</comment>
<sequence>MSPRQHRVKPALLVCAALSLTLMTGCTGDSDGSDEPTGKARPTSGKSAQAHDEQKLGKRVKEALGTETIDDSDPLFVEAGLERVSDGLHARPELAKGTSYELAIACAGTGKISLSVRGGKPAQRTVDCDGVPATHRTVGSPEQLEIDTKRLSGATGMVGWRISKTEK</sequence>
<dbReference type="RefSeq" id="WP_189719338.1">
    <property type="nucleotide sequence ID" value="NZ_BMSQ01000033.1"/>
</dbReference>
<reference evidence="3 4" key="1">
    <citation type="submission" date="2020-08" db="EMBL/GenBank/DDBJ databases">
        <title>Genomic Encyclopedia of Type Strains, Phase III (KMG-III): the genomes of soil and plant-associated and newly described type strains.</title>
        <authorList>
            <person name="Whitman W."/>
        </authorList>
    </citation>
    <scope>NUCLEOTIDE SEQUENCE [LARGE SCALE GENOMIC DNA]</scope>
    <source>
        <strain evidence="3 4">CECT 3146</strain>
    </source>
</reference>
<evidence type="ECO:0000313" key="3">
    <source>
        <dbReference type="EMBL" id="MBB5109425.1"/>
    </source>
</evidence>
<accession>A0A7W8B308</accession>
<evidence type="ECO:0000256" key="1">
    <source>
        <dbReference type="SAM" id="MobiDB-lite"/>
    </source>
</evidence>
<dbReference type="AlphaFoldDB" id="A0A7W8B308"/>
<feature type="signal peptide" evidence="2">
    <location>
        <begin position="1"/>
        <end position="24"/>
    </location>
</feature>
<dbReference type="EMBL" id="JACHJD010000028">
    <property type="protein sequence ID" value="MBB5109425.1"/>
    <property type="molecule type" value="Genomic_DNA"/>
</dbReference>
<dbReference type="PROSITE" id="PS51257">
    <property type="entry name" value="PROKAR_LIPOPROTEIN"/>
    <property type="match status" value="1"/>
</dbReference>
<protein>
    <recommendedName>
        <fullName evidence="5">Lipoprotein</fullName>
    </recommendedName>
</protein>
<feature type="region of interest" description="Disordered" evidence="1">
    <location>
        <begin position="28"/>
        <end position="56"/>
    </location>
</feature>
<dbReference type="Proteomes" id="UP000549009">
    <property type="component" value="Unassembled WGS sequence"/>
</dbReference>
<organism evidence="3 4">
    <name type="scientific">Streptomyces spectabilis</name>
    <dbReference type="NCBI Taxonomy" id="68270"/>
    <lineage>
        <taxon>Bacteria</taxon>
        <taxon>Bacillati</taxon>
        <taxon>Actinomycetota</taxon>
        <taxon>Actinomycetes</taxon>
        <taxon>Kitasatosporales</taxon>
        <taxon>Streptomycetaceae</taxon>
        <taxon>Streptomyces</taxon>
    </lineage>
</organism>
<evidence type="ECO:0008006" key="5">
    <source>
        <dbReference type="Google" id="ProtNLM"/>
    </source>
</evidence>
<evidence type="ECO:0000313" key="4">
    <source>
        <dbReference type="Proteomes" id="UP000549009"/>
    </source>
</evidence>
<feature type="chain" id="PRO_5039621237" description="Lipoprotein" evidence="2">
    <location>
        <begin position="25"/>
        <end position="167"/>
    </location>
</feature>
<keyword evidence="2" id="KW-0732">Signal</keyword>
<gene>
    <name evidence="3" type="ORF">FHS40_008553</name>
</gene>
<keyword evidence="4" id="KW-1185">Reference proteome</keyword>
<evidence type="ECO:0000256" key="2">
    <source>
        <dbReference type="SAM" id="SignalP"/>
    </source>
</evidence>